<name>A0AB34KMG0_9PEZI</name>
<comment type="caution">
    <text evidence="3">The sequence shown here is derived from an EMBL/GenBank/DDBJ whole genome shotgun (WGS) entry which is preliminary data.</text>
</comment>
<dbReference type="RefSeq" id="XP_069228452.1">
    <property type="nucleotide sequence ID" value="XM_069374459.1"/>
</dbReference>
<protein>
    <submittedName>
        <fullName evidence="3">Uncharacterized protein</fullName>
    </submittedName>
</protein>
<evidence type="ECO:0000313" key="4">
    <source>
        <dbReference type="Proteomes" id="UP000803884"/>
    </source>
</evidence>
<feature type="chain" id="PRO_5044250918" evidence="2">
    <location>
        <begin position="19"/>
        <end position="137"/>
    </location>
</feature>
<dbReference type="Proteomes" id="UP000803884">
    <property type="component" value="Unassembled WGS sequence"/>
</dbReference>
<dbReference type="EMBL" id="JAAQHG020000020">
    <property type="protein sequence ID" value="KAL1585346.1"/>
    <property type="molecule type" value="Genomic_DNA"/>
</dbReference>
<feature type="region of interest" description="Disordered" evidence="1">
    <location>
        <begin position="95"/>
        <end position="137"/>
    </location>
</feature>
<accession>A0AB34KMG0</accession>
<sequence length="137" mass="15086">MRLSSTFALALFSVAIEALPVTQTQTNVARAIDPLDVVRGFEPSPGETFTKRQEEQNTETKKDGDTVVEISKTSGTTNDRKGFKWHKAGAAEAILKRQEEQDTETKKDGDTVVEISKTSGTTNDRKGFSWHKAGLLE</sequence>
<dbReference type="GeneID" id="96007297"/>
<feature type="compositionally biased region" description="Basic and acidic residues" evidence="1">
    <location>
        <begin position="95"/>
        <end position="110"/>
    </location>
</feature>
<gene>
    <name evidence="3" type="ORF">WHR41_05854</name>
</gene>
<dbReference type="AlphaFoldDB" id="A0AB34KMG0"/>
<feature type="region of interest" description="Disordered" evidence="1">
    <location>
        <begin position="40"/>
        <end position="82"/>
    </location>
</feature>
<feature type="signal peptide" evidence="2">
    <location>
        <begin position="1"/>
        <end position="18"/>
    </location>
</feature>
<proteinExistence type="predicted"/>
<keyword evidence="4" id="KW-1185">Reference proteome</keyword>
<organism evidence="3 4">
    <name type="scientific">Cladosporium halotolerans</name>
    <dbReference type="NCBI Taxonomy" id="1052096"/>
    <lineage>
        <taxon>Eukaryota</taxon>
        <taxon>Fungi</taxon>
        <taxon>Dikarya</taxon>
        <taxon>Ascomycota</taxon>
        <taxon>Pezizomycotina</taxon>
        <taxon>Dothideomycetes</taxon>
        <taxon>Dothideomycetidae</taxon>
        <taxon>Cladosporiales</taxon>
        <taxon>Cladosporiaceae</taxon>
        <taxon>Cladosporium</taxon>
    </lineage>
</organism>
<feature type="compositionally biased region" description="Basic and acidic residues" evidence="1">
    <location>
        <begin position="49"/>
        <end position="65"/>
    </location>
</feature>
<reference evidence="3 4" key="1">
    <citation type="journal article" date="2020" name="Microbiol. Resour. Announc.">
        <title>Draft Genome Sequence of a Cladosporium Species Isolated from the Mesophotic Ascidian Didemnum maculosum.</title>
        <authorList>
            <person name="Gioti A."/>
            <person name="Siaperas R."/>
            <person name="Nikolaivits E."/>
            <person name="Le Goff G."/>
            <person name="Ouazzani J."/>
            <person name="Kotoulas G."/>
            <person name="Topakas E."/>
        </authorList>
    </citation>
    <scope>NUCLEOTIDE SEQUENCE [LARGE SCALE GENOMIC DNA]</scope>
    <source>
        <strain evidence="3 4">TM138-S3</strain>
    </source>
</reference>
<evidence type="ECO:0000256" key="2">
    <source>
        <dbReference type="SAM" id="SignalP"/>
    </source>
</evidence>
<keyword evidence="2" id="KW-0732">Signal</keyword>
<evidence type="ECO:0000256" key="1">
    <source>
        <dbReference type="SAM" id="MobiDB-lite"/>
    </source>
</evidence>
<evidence type="ECO:0000313" key="3">
    <source>
        <dbReference type="EMBL" id="KAL1585346.1"/>
    </source>
</evidence>